<evidence type="ECO:0000256" key="1">
    <source>
        <dbReference type="SAM" id="SignalP"/>
    </source>
</evidence>
<feature type="chain" id="PRO_5043823069" description="ATPase" evidence="1">
    <location>
        <begin position="23"/>
        <end position="184"/>
    </location>
</feature>
<protein>
    <recommendedName>
        <fullName evidence="4">ATPase</fullName>
    </recommendedName>
</protein>
<keyword evidence="1" id="KW-0732">Signal</keyword>
<keyword evidence="3" id="KW-1185">Reference proteome</keyword>
<gene>
    <name evidence="2" type="ORF">IFO71_14355</name>
</gene>
<dbReference type="AlphaFoldDB" id="A0AAW3ZQL3"/>
<accession>A0AAW3ZQL3</accession>
<evidence type="ECO:0008006" key="4">
    <source>
        <dbReference type="Google" id="ProtNLM"/>
    </source>
</evidence>
<proteinExistence type="predicted"/>
<feature type="signal peptide" evidence="1">
    <location>
        <begin position="1"/>
        <end position="22"/>
    </location>
</feature>
<dbReference type="Proteomes" id="UP000613768">
    <property type="component" value="Unassembled WGS sequence"/>
</dbReference>
<sequence length="184" mass="19966">MSRTQRMGLAIGLSLCSYSAQAEVQQLSAAGFAVRHEALLRADQASIFQTLIHPAGWWHPDHTWSGDASNLSLELRAGGCFCERWPQGEAEHMRVGYFTHNTQLRLLGGLGPLQSMALSGALQFDIKATEAGQQLSLSYRVSGDPAHQLEALAPVVDKVLAEQFTRLVRKIETGAADAPTAPEQ</sequence>
<name>A0AAW3ZQL3_9GAMM</name>
<organism evidence="2 3">
    <name type="scientific">Pseudomarimonas arenosa</name>
    <dbReference type="NCBI Taxonomy" id="2774145"/>
    <lineage>
        <taxon>Bacteria</taxon>
        <taxon>Pseudomonadati</taxon>
        <taxon>Pseudomonadota</taxon>
        <taxon>Gammaproteobacteria</taxon>
        <taxon>Lysobacterales</taxon>
        <taxon>Lysobacteraceae</taxon>
        <taxon>Pseudomarimonas</taxon>
    </lineage>
</organism>
<evidence type="ECO:0000313" key="2">
    <source>
        <dbReference type="EMBL" id="MBD8526919.1"/>
    </source>
</evidence>
<dbReference type="EMBL" id="JACYTR010000035">
    <property type="protein sequence ID" value="MBD8526919.1"/>
    <property type="molecule type" value="Genomic_DNA"/>
</dbReference>
<dbReference type="InterPro" id="IPR023393">
    <property type="entry name" value="START-like_dom_sf"/>
</dbReference>
<reference evidence="2 3" key="1">
    <citation type="submission" date="2020-09" db="EMBL/GenBank/DDBJ databases">
        <title>Pseudoxanthomonas sp. CAU 1598 isolated from sand of Yaerae Beach.</title>
        <authorList>
            <person name="Kim W."/>
        </authorList>
    </citation>
    <scope>NUCLEOTIDE SEQUENCE [LARGE SCALE GENOMIC DNA]</scope>
    <source>
        <strain evidence="2 3">CAU 1598</strain>
    </source>
</reference>
<comment type="caution">
    <text evidence="2">The sequence shown here is derived from an EMBL/GenBank/DDBJ whole genome shotgun (WGS) entry which is preliminary data.</text>
</comment>
<dbReference type="SUPFAM" id="SSF55961">
    <property type="entry name" value="Bet v1-like"/>
    <property type="match status" value="1"/>
</dbReference>
<dbReference type="RefSeq" id="WP_192030340.1">
    <property type="nucleotide sequence ID" value="NZ_JACYTR010000035.1"/>
</dbReference>
<dbReference type="Gene3D" id="3.30.530.20">
    <property type="match status" value="1"/>
</dbReference>
<evidence type="ECO:0000313" key="3">
    <source>
        <dbReference type="Proteomes" id="UP000613768"/>
    </source>
</evidence>